<dbReference type="Proteomes" id="UP001551675">
    <property type="component" value="Unassembled WGS sequence"/>
</dbReference>
<proteinExistence type="predicted"/>
<reference evidence="1 2" key="1">
    <citation type="submission" date="2024-06" db="EMBL/GenBank/DDBJ databases">
        <title>The Natural Products Discovery Center: Release of the First 8490 Sequenced Strains for Exploring Actinobacteria Biosynthetic Diversity.</title>
        <authorList>
            <person name="Kalkreuter E."/>
            <person name="Kautsar S.A."/>
            <person name="Yang D."/>
            <person name="Bader C.D."/>
            <person name="Teijaro C.N."/>
            <person name="Fluegel L."/>
            <person name="Davis C.M."/>
            <person name="Simpson J.R."/>
            <person name="Lauterbach L."/>
            <person name="Steele A.D."/>
            <person name="Gui C."/>
            <person name="Meng S."/>
            <person name="Li G."/>
            <person name="Viehrig K."/>
            <person name="Ye F."/>
            <person name="Su P."/>
            <person name="Kiefer A.F."/>
            <person name="Nichols A."/>
            <person name="Cepeda A.J."/>
            <person name="Yan W."/>
            <person name="Fan B."/>
            <person name="Jiang Y."/>
            <person name="Adhikari A."/>
            <person name="Zheng C.-J."/>
            <person name="Schuster L."/>
            <person name="Cowan T.M."/>
            <person name="Smanski M.J."/>
            <person name="Chevrette M.G."/>
            <person name="De Carvalho L.P.S."/>
            <person name="Shen B."/>
        </authorList>
    </citation>
    <scope>NUCLEOTIDE SEQUENCE [LARGE SCALE GENOMIC DNA]</scope>
    <source>
        <strain evidence="1 2">NPDC050100</strain>
    </source>
</reference>
<evidence type="ECO:0000313" key="1">
    <source>
        <dbReference type="EMBL" id="MEV0970109.1"/>
    </source>
</evidence>
<dbReference type="Gene3D" id="3.40.50.2000">
    <property type="entry name" value="Glycogen Phosphorylase B"/>
    <property type="match status" value="1"/>
</dbReference>
<dbReference type="RefSeq" id="WP_358133332.1">
    <property type="nucleotide sequence ID" value="NZ_JBFALK010000007.1"/>
</dbReference>
<comment type="caution">
    <text evidence="1">The sequence shown here is derived from an EMBL/GenBank/DDBJ whole genome shotgun (WGS) entry which is preliminary data.</text>
</comment>
<gene>
    <name evidence="1" type="ORF">AB0I59_15835</name>
</gene>
<dbReference type="EMBL" id="JBFALK010000007">
    <property type="protein sequence ID" value="MEV0970109.1"/>
    <property type="molecule type" value="Genomic_DNA"/>
</dbReference>
<accession>A0ABV3GEW1</accession>
<evidence type="ECO:0000313" key="2">
    <source>
        <dbReference type="Proteomes" id="UP001551675"/>
    </source>
</evidence>
<organism evidence="1 2">
    <name type="scientific">Microtetraspora glauca</name>
    <dbReference type="NCBI Taxonomy" id="1996"/>
    <lineage>
        <taxon>Bacteria</taxon>
        <taxon>Bacillati</taxon>
        <taxon>Actinomycetota</taxon>
        <taxon>Actinomycetes</taxon>
        <taxon>Streptosporangiales</taxon>
        <taxon>Streptosporangiaceae</taxon>
        <taxon>Microtetraspora</taxon>
    </lineage>
</organism>
<name>A0ABV3GEW1_MICGL</name>
<keyword evidence="2" id="KW-1185">Reference proteome</keyword>
<sequence>MDNVRDYVFTGRPWLAADATLCPSQGMTELDIVLTGAWILSDDRPLPRSRDRRATTPERREIKKIGKSTPVEHGLPFSTWSLARTLPSRGRGRG</sequence>
<protein>
    <submittedName>
        <fullName evidence="1">Uncharacterized protein</fullName>
    </submittedName>
</protein>